<evidence type="ECO:0000256" key="1">
    <source>
        <dbReference type="SAM" id="Phobius"/>
    </source>
</evidence>
<dbReference type="PATRIC" id="fig|1278073.3.peg.7627"/>
<evidence type="ECO:0000313" key="2">
    <source>
        <dbReference type="EMBL" id="AGC48777.1"/>
    </source>
</evidence>
<reference evidence="2 3" key="1">
    <citation type="journal article" date="2013" name="Genome Announc.">
        <title>Complete genome sequence of Myxococcus stipitatus strain DSM 14675, a fruiting myxobacterium.</title>
        <authorList>
            <person name="Huntley S."/>
            <person name="Kneip S."/>
            <person name="Treuner-Lange A."/>
            <person name="Sogaard-Andersen L."/>
        </authorList>
    </citation>
    <scope>NUCLEOTIDE SEQUENCE [LARGE SCALE GENOMIC DNA]</scope>
    <source>
        <strain evidence="3">DSM 14675 / JCM 12634 / Mx s8</strain>
    </source>
</reference>
<dbReference type="HOGENOM" id="CLU_1388924_0_0_7"/>
<accession>L7UMJ3</accession>
<feature type="transmembrane region" description="Helical" evidence="1">
    <location>
        <begin position="117"/>
        <end position="140"/>
    </location>
</feature>
<evidence type="ECO:0000313" key="3">
    <source>
        <dbReference type="Proteomes" id="UP000011131"/>
    </source>
</evidence>
<feature type="transmembrane region" description="Helical" evidence="1">
    <location>
        <begin position="43"/>
        <end position="61"/>
    </location>
</feature>
<sequence length="196" mass="21312">MSPLAYVTVASALVVGAMRVMKTVKYGVATISLFEQFMRTLVPHLYYALLGLVMHAVLRFFGSQRRWSSSVAMALYAGGTFATVGMLLVLTYLSVGSHLGVVGRGEGPFSPSPGHEWLYWIGFLLTVVPGTLFLVSSMQALKVLHSARRGPFALAAVLGLGVFVLVGTYVPLYTLHLSLAVDSFRGVPVPMFYWTF</sequence>
<proteinExistence type="predicted"/>
<dbReference type="KEGG" id="msd:MYSTI_07505"/>
<feature type="transmembrane region" description="Helical" evidence="1">
    <location>
        <begin position="152"/>
        <end position="172"/>
    </location>
</feature>
<dbReference type="EMBL" id="CP004025">
    <property type="protein sequence ID" value="AGC48777.1"/>
    <property type="molecule type" value="Genomic_DNA"/>
</dbReference>
<keyword evidence="1" id="KW-0472">Membrane</keyword>
<gene>
    <name evidence="2" type="ordered locus">MYSTI_07505</name>
</gene>
<keyword evidence="3" id="KW-1185">Reference proteome</keyword>
<name>L7UMJ3_MYXSD</name>
<keyword evidence="1" id="KW-1133">Transmembrane helix</keyword>
<keyword evidence="1" id="KW-0812">Transmembrane</keyword>
<feature type="transmembrane region" description="Helical" evidence="1">
    <location>
        <begin position="73"/>
        <end position="97"/>
    </location>
</feature>
<protein>
    <submittedName>
        <fullName evidence="2">Uncharacterized protein</fullName>
    </submittedName>
</protein>
<dbReference type="Proteomes" id="UP000011131">
    <property type="component" value="Chromosome"/>
</dbReference>
<organism evidence="2 3">
    <name type="scientific">Myxococcus stipitatus (strain DSM 14675 / JCM 12634 / Mx s8)</name>
    <dbReference type="NCBI Taxonomy" id="1278073"/>
    <lineage>
        <taxon>Bacteria</taxon>
        <taxon>Pseudomonadati</taxon>
        <taxon>Myxococcota</taxon>
        <taxon>Myxococcia</taxon>
        <taxon>Myxococcales</taxon>
        <taxon>Cystobacterineae</taxon>
        <taxon>Myxococcaceae</taxon>
        <taxon>Myxococcus</taxon>
    </lineage>
</organism>
<dbReference type="AlphaFoldDB" id="L7UMJ3"/>
<dbReference type="RefSeq" id="WP_015353030.1">
    <property type="nucleotide sequence ID" value="NC_020126.1"/>
</dbReference>